<evidence type="ECO:0000313" key="3">
    <source>
        <dbReference type="Proteomes" id="UP001161247"/>
    </source>
</evidence>
<accession>A0AAV1CZ87</accession>
<evidence type="ECO:0000256" key="1">
    <source>
        <dbReference type="SAM" id="MobiDB-lite"/>
    </source>
</evidence>
<dbReference type="Proteomes" id="UP001161247">
    <property type="component" value="Chromosome 3"/>
</dbReference>
<feature type="region of interest" description="Disordered" evidence="1">
    <location>
        <begin position="42"/>
        <end position="70"/>
    </location>
</feature>
<reference evidence="2" key="1">
    <citation type="submission" date="2023-03" db="EMBL/GenBank/DDBJ databases">
        <authorList>
            <person name="Julca I."/>
        </authorList>
    </citation>
    <scope>NUCLEOTIDE SEQUENCE</scope>
</reference>
<organism evidence="2 3">
    <name type="scientific">Oldenlandia corymbosa var. corymbosa</name>
    <dbReference type="NCBI Taxonomy" id="529605"/>
    <lineage>
        <taxon>Eukaryota</taxon>
        <taxon>Viridiplantae</taxon>
        <taxon>Streptophyta</taxon>
        <taxon>Embryophyta</taxon>
        <taxon>Tracheophyta</taxon>
        <taxon>Spermatophyta</taxon>
        <taxon>Magnoliopsida</taxon>
        <taxon>eudicotyledons</taxon>
        <taxon>Gunneridae</taxon>
        <taxon>Pentapetalae</taxon>
        <taxon>asterids</taxon>
        <taxon>lamiids</taxon>
        <taxon>Gentianales</taxon>
        <taxon>Rubiaceae</taxon>
        <taxon>Rubioideae</taxon>
        <taxon>Spermacoceae</taxon>
        <taxon>Hedyotis-Oldenlandia complex</taxon>
        <taxon>Oldenlandia</taxon>
    </lineage>
</organism>
<dbReference type="AlphaFoldDB" id="A0AAV1CZ87"/>
<protein>
    <submittedName>
        <fullName evidence="2">OLC1v1037712C1</fullName>
    </submittedName>
</protein>
<dbReference type="EMBL" id="OX459120">
    <property type="protein sequence ID" value="CAI9100583.1"/>
    <property type="molecule type" value="Genomic_DNA"/>
</dbReference>
<keyword evidence="3" id="KW-1185">Reference proteome</keyword>
<proteinExistence type="predicted"/>
<gene>
    <name evidence="2" type="ORF">OLC1_LOCUS10378</name>
</gene>
<name>A0AAV1CZ87_OLDCO</name>
<sequence>MEIEAGGDVLEDVVVMDENNRLVSPVGEQMTKELCRSLELEEEMVDASSPEMQPIEEDDTPGTFVPSTVE</sequence>
<evidence type="ECO:0000313" key="2">
    <source>
        <dbReference type="EMBL" id="CAI9100583.1"/>
    </source>
</evidence>